<evidence type="ECO:0000259" key="8">
    <source>
        <dbReference type="PROSITE" id="PS50928"/>
    </source>
</evidence>
<dbReference type="SUPFAM" id="SSF161098">
    <property type="entry name" value="MetI-like"/>
    <property type="match status" value="1"/>
</dbReference>
<keyword evidence="10" id="KW-1185">Reference proteome</keyword>
<evidence type="ECO:0000256" key="4">
    <source>
        <dbReference type="ARBA" id="ARBA00022692"/>
    </source>
</evidence>
<keyword evidence="4 7" id="KW-0812">Transmembrane</keyword>
<accession>A0ABT9Y6F9</accession>
<evidence type="ECO:0000256" key="5">
    <source>
        <dbReference type="ARBA" id="ARBA00022989"/>
    </source>
</evidence>
<feature type="transmembrane region" description="Helical" evidence="7">
    <location>
        <begin position="233"/>
        <end position="251"/>
    </location>
</feature>
<evidence type="ECO:0000313" key="10">
    <source>
        <dbReference type="Proteomes" id="UP001239167"/>
    </source>
</evidence>
<protein>
    <submittedName>
        <fullName evidence="9">NitT/TauT family transport system permease protein</fullName>
    </submittedName>
</protein>
<dbReference type="PROSITE" id="PS50928">
    <property type="entry name" value="ABC_TM1"/>
    <property type="match status" value="1"/>
</dbReference>
<dbReference type="InterPro" id="IPR035906">
    <property type="entry name" value="MetI-like_sf"/>
</dbReference>
<comment type="caution">
    <text evidence="9">The sequence shown here is derived from an EMBL/GenBank/DDBJ whole genome shotgun (WGS) entry which is preliminary data.</text>
</comment>
<feature type="transmembrane region" description="Helical" evidence="7">
    <location>
        <begin position="78"/>
        <end position="100"/>
    </location>
</feature>
<evidence type="ECO:0000256" key="1">
    <source>
        <dbReference type="ARBA" id="ARBA00004651"/>
    </source>
</evidence>
<keyword evidence="2 7" id="KW-0813">Transport</keyword>
<name>A0ABT9Y6F9_9FIRM</name>
<evidence type="ECO:0000313" key="9">
    <source>
        <dbReference type="EMBL" id="MDQ0203421.1"/>
    </source>
</evidence>
<comment type="subcellular location">
    <subcellularLocation>
        <location evidence="1 7">Cell membrane</location>
        <topology evidence="1 7">Multi-pass membrane protein</topology>
    </subcellularLocation>
</comment>
<proteinExistence type="inferred from homology"/>
<gene>
    <name evidence="9" type="ORF">J2S01_001137</name>
</gene>
<evidence type="ECO:0000256" key="6">
    <source>
        <dbReference type="ARBA" id="ARBA00023136"/>
    </source>
</evidence>
<keyword evidence="5 7" id="KW-1133">Transmembrane helix</keyword>
<feature type="transmembrane region" description="Helical" evidence="7">
    <location>
        <begin position="197"/>
        <end position="221"/>
    </location>
</feature>
<dbReference type="InterPro" id="IPR000515">
    <property type="entry name" value="MetI-like"/>
</dbReference>
<feature type="transmembrane region" description="Helical" evidence="7">
    <location>
        <begin position="137"/>
        <end position="156"/>
    </location>
</feature>
<dbReference type="Gene3D" id="1.10.3720.10">
    <property type="entry name" value="MetI-like"/>
    <property type="match status" value="1"/>
</dbReference>
<sequence>MNSLSDAFIPKGKIRSLYIFIIAAIAFVVILGIWSAFTLIGKMDPFFLPPPTDVVKTAVSLFSQGDFIKDIGITVFRVMAGFVIAAVVALPFGLTIGTYAPVSALLEYVVSFIRYLPASAFIPLFILWIGIDEPEKIAVIILGSLPQLILMIATNVRNVPMSMIEVSYTLGTSKASVLWKVILPKALPDIMDTFRTVLGWAWTYVIVAELVGASSGIGFMIIQSQRMMNTSNIFVGILTIGFIGMIIDVAFKICHKKFFFWNN</sequence>
<feature type="domain" description="ABC transmembrane type-1" evidence="8">
    <location>
        <begin position="71"/>
        <end position="255"/>
    </location>
</feature>
<reference evidence="9 10" key="1">
    <citation type="submission" date="2023-07" db="EMBL/GenBank/DDBJ databases">
        <title>Genomic Encyclopedia of Type Strains, Phase IV (KMG-IV): sequencing the most valuable type-strain genomes for metagenomic binning, comparative biology and taxonomic classification.</title>
        <authorList>
            <person name="Goeker M."/>
        </authorList>
    </citation>
    <scope>NUCLEOTIDE SEQUENCE [LARGE SCALE GENOMIC DNA]</scope>
    <source>
        <strain evidence="9 10">DSM 16980</strain>
    </source>
</reference>
<dbReference type="CDD" id="cd06261">
    <property type="entry name" value="TM_PBP2"/>
    <property type="match status" value="1"/>
</dbReference>
<keyword evidence="3" id="KW-1003">Cell membrane</keyword>
<feature type="transmembrane region" description="Helical" evidence="7">
    <location>
        <begin position="17"/>
        <end position="40"/>
    </location>
</feature>
<dbReference type="PANTHER" id="PTHR30151:SF0">
    <property type="entry name" value="ABC TRANSPORTER PERMEASE PROTEIN MJ0413-RELATED"/>
    <property type="match status" value="1"/>
</dbReference>
<dbReference type="PANTHER" id="PTHR30151">
    <property type="entry name" value="ALKANE SULFONATE ABC TRANSPORTER-RELATED, MEMBRANE SUBUNIT"/>
    <property type="match status" value="1"/>
</dbReference>
<keyword evidence="6 7" id="KW-0472">Membrane</keyword>
<evidence type="ECO:0000256" key="3">
    <source>
        <dbReference type="ARBA" id="ARBA00022475"/>
    </source>
</evidence>
<dbReference type="EMBL" id="JAUSUE010000006">
    <property type="protein sequence ID" value="MDQ0203421.1"/>
    <property type="molecule type" value="Genomic_DNA"/>
</dbReference>
<dbReference type="Proteomes" id="UP001239167">
    <property type="component" value="Unassembled WGS sequence"/>
</dbReference>
<evidence type="ECO:0000256" key="2">
    <source>
        <dbReference type="ARBA" id="ARBA00022448"/>
    </source>
</evidence>
<organism evidence="9 10">
    <name type="scientific">Pectinatus haikarae</name>
    <dbReference type="NCBI Taxonomy" id="349096"/>
    <lineage>
        <taxon>Bacteria</taxon>
        <taxon>Bacillati</taxon>
        <taxon>Bacillota</taxon>
        <taxon>Negativicutes</taxon>
        <taxon>Selenomonadales</taxon>
        <taxon>Selenomonadaceae</taxon>
        <taxon>Pectinatus</taxon>
    </lineage>
</organism>
<comment type="similarity">
    <text evidence="7">Belongs to the binding-protein-dependent transport system permease family.</text>
</comment>
<dbReference type="Pfam" id="PF00528">
    <property type="entry name" value="BPD_transp_1"/>
    <property type="match status" value="1"/>
</dbReference>
<feature type="transmembrane region" description="Helical" evidence="7">
    <location>
        <begin position="112"/>
        <end position="131"/>
    </location>
</feature>
<dbReference type="RefSeq" id="WP_196604626.1">
    <property type="nucleotide sequence ID" value="NZ_CP116940.1"/>
</dbReference>
<evidence type="ECO:0000256" key="7">
    <source>
        <dbReference type="RuleBase" id="RU363032"/>
    </source>
</evidence>